<dbReference type="KEGG" id="cre:CHLRE_16g649800v5"/>
<feature type="repeat" description="PPR" evidence="3">
    <location>
        <begin position="658"/>
        <end position="692"/>
    </location>
</feature>
<dbReference type="InterPro" id="IPR004367">
    <property type="entry name" value="Cyclin_C-dom"/>
</dbReference>
<dbReference type="PaxDb" id="3055-EDO99456"/>
<dbReference type="InterPro" id="IPR036915">
    <property type="entry name" value="Cyclin-like_sf"/>
</dbReference>
<protein>
    <recommendedName>
        <fullName evidence="9">Pentacotripeptide-repeat region of PRORP domain-containing protein</fullName>
    </recommendedName>
</protein>
<dbReference type="Gramene" id="PNW71331">
    <property type="protein sequence ID" value="PNW71331"/>
    <property type="gene ID" value="CHLRE_16g649800v5"/>
</dbReference>
<feature type="region of interest" description="Disordered" evidence="4">
    <location>
        <begin position="735"/>
        <end position="758"/>
    </location>
</feature>
<feature type="compositionally biased region" description="Low complexity" evidence="4">
    <location>
        <begin position="1263"/>
        <end position="1277"/>
    </location>
</feature>
<dbReference type="EMBL" id="CM008977">
    <property type="protein sequence ID" value="PNW71331.1"/>
    <property type="molecule type" value="Genomic_DNA"/>
</dbReference>
<dbReference type="AlphaFoldDB" id="A0A2K3CSU9"/>
<dbReference type="STRING" id="3055.A0A2K3CSU9"/>
<dbReference type="RefSeq" id="XP_042915421.1">
    <property type="nucleotide sequence ID" value="XM_043070778.1"/>
</dbReference>
<keyword evidence="2" id="KW-0677">Repeat</keyword>
<comment type="similarity">
    <text evidence="1">Belongs to the PPR family. P subfamily.</text>
</comment>
<feature type="compositionally biased region" description="Polar residues" evidence="4">
    <location>
        <begin position="222"/>
        <end position="232"/>
    </location>
</feature>
<feature type="region of interest" description="Disordered" evidence="4">
    <location>
        <begin position="1257"/>
        <end position="1277"/>
    </location>
</feature>
<dbReference type="Pfam" id="PF17177">
    <property type="entry name" value="PPR_long"/>
    <property type="match status" value="1"/>
</dbReference>
<dbReference type="ExpressionAtlas" id="A0A2K3CSU9">
    <property type="expression patterns" value="baseline and differential"/>
</dbReference>
<gene>
    <name evidence="7" type="ORF">CHLRE_16g649800v5</name>
</gene>
<evidence type="ECO:0008006" key="9">
    <source>
        <dbReference type="Google" id="ProtNLM"/>
    </source>
</evidence>
<sequence>MWQSGQVSSQNTSQRTPGTNIQHGAHVSQSQQDALLGTSPGGLGGAQLQGWRILPAGGSGAPAASQQFATAGGLLLQAQYLPVAVSLPPGLHQTGHGLSGAGLQQQPPALLSPAQYSLGTAAVQTIPQAVPPQQWGAAQTPSAWAAAPGPPTAQQQLVHQQQLSHAAAQLQQQLHLHAHAHPQLIQQQQQQVQPGHPPGLTLAPQPGGRGWGGQHLPYGRTDTLSGAMNARSTGGRDAAGGGGGGGGGAGGMAYSHGRGGRGGRHSGGGGGGGGYVPGGGRYGRGIGSGGSWRGGSAGVSGGGSGRGGYGGDGYGGGGYGGGGGGYGGGGGAAASGPHVDTLIHQLFMSVRQLPRGQPAHEAVASRLDGLDGRAVAALMKQLSTNGLAAAAWDIFDWLRGLEPGVDLGRLLDVYLYTAMISLCSSNRRDLDVALSLSREMAARGVPRNVHTFSALMNVCIKAGQHQAALDVWRELQEAGCRPNVVTFNTLIDVYGKTGQWAEALKVLARMKEEGMAPVTRTYNTLMIACNSSNQWHEALSVYAQLVAAGQAPNTTTYNALITAYSKAGRLEKVLETLREMEAAGCERTVITYSALISACERNGQWELALQMFGQMLREGCNPNIITYNSLITALAAGAQWERAADVFAKLQRQGCEPDVVTYTALINAYEKGGQWRRALQAFKRLLQQGCRTDHVVFAAITDVLWDSGTASAQARAARIYRAAVGSGAIKPVTAAPPAAAGSSTATTSTAGTTSNNSSGAVPQALMALALSGGAAPPPGAASGGSATGSATAATGSTAGGCLEPLQEVHLGAVASGSSVAAFFCFLAEQRDRAIESGPGALPPRVVLRFARSRGGRDAGPLLLDALQAWLAARGAPFKLMQDFGPVPAQRLEAAGPDLAAWLTGDVAALELAPFSSVGAGAGAAAAPGGGAGGGNALLQAALVGVDEESDHDAALEASCRDAFAEVRSFEATHCLSVAAMGPAYLARRRELVANLLSVFEAVFAGGAVGAADGAAGAGAGGGGGATGGASGGGGGGLPRVAVHDAVLLLDRFMSSGPALQDNLLTMASVTALRMLAVSELAAATAASAAAADHAAAAEAELEGLLARVTALPTLGFQSMEVNVRSALAGDTAAISAARCAAVYLRRLGAAPEAAGEEQLMALLDAALLDDEFLNYRPSATAAAALYAHRLRRGDTPPWPTAAAALTGYADLQHPELAAAVGAVQRLLMEMSSTSAAAYTAASSSSAAAARTSLKLGAGRGAREPAAAPAAPGAAASE</sequence>
<dbReference type="Gene3D" id="1.25.40.10">
    <property type="entry name" value="Tetratricopeptide repeat domain"/>
    <property type="match status" value="3"/>
</dbReference>
<dbReference type="OrthoDB" id="42736at2759"/>
<evidence type="ECO:0000259" key="6">
    <source>
        <dbReference type="Pfam" id="PF17177"/>
    </source>
</evidence>
<feature type="compositionally biased region" description="Gly residues" evidence="4">
    <location>
        <begin position="237"/>
        <end position="247"/>
    </location>
</feature>
<feature type="region of interest" description="Disordered" evidence="4">
    <location>
        <begin position="776"/>
        <end position="795"/>
    </location>
</feature>
<dbReference type="NCBIfam" id="TIGR00756">
    <property type="entry name" value="PPR"/>
    <property type="match status" value="7"/>
</dbReference>
<dbReference type="GeneID" id="5723728"/>
<dbReference type="SUPFAM" id="SSF47954">
    <property type="entry name" value="Cyclin-like"/>
    <property type="match status" value="1"/>
</dbReference>
<evidence type="ECO:0000256" key="1">
    <source>
        <dbReference type="ARBA" id="ARBA00007626"/>
    </source>
</evidence>
<feature type="compositionally biased region" description="Low complexity" evidence="4">
    <location>
        <begin position="137"/>
        <end position="153"/>
    </location>
</feature>
<accession>A0A2K3CSU9</accession>
<dbReference type="SMR" id="A0A2K3CSU9"/>
<dbReference type="PANTHER" id="PTHR47447">
    <property type="entry name" value="OS03G0856100 PROTEIN"/>
    <property type="match status" value="1"/>
</dbReference>
<evidence type="ECO:0000259" key="5">
    <source>
        <dbReference type="Pfam" id="PF02984"/>
    </source>
</evidence>
<feature type="compositionally biased region" description="Polar residues" evidence="4">
    <location>
        <begin position="1"/>
        <end position="33"/>
    </location>
</feature>
<dbReference type="GO" id="GO:0003729">
    <property type="term" value="F:mRNA binding"/>
    <property type="evidence" value="ECO:0000318"/>
    <property type="project" value="GO_Central"/>
</dbReference>
<name>A0A2K3CSU9_CHLRE</name>
<dbReference type="Proteomes" id="UP000006906">
    <property type="component" value="Chromosome 16"/>
</dbReference>
<feature type="repeat" description="PPR" evidence="3">
    <location>
        <begin position="588"/>
        <end position="622"/>
    </location>
</feature>
<dbReference type="SUPFAM" id="SSF48452">
    <property type="entry name" value="TPR-like"/>
    <property type="match status" value="2"/>
</dbReference>
<evidence type="ECO:0000256" key="4">
    <source>
        <dbReference type="SAM" id="MobiDB-lite"/>
    </source>
</evidence>
<dbReference type="PROSITE" id="PS51375">
    <property type="entry name" value="PPR"/>
    <property type="match status" value="8"/>
</dbReference>
<dbReference type="PANTHER" id="PTHR47447:SF25">
    <property type="entry name" value="SAP DOMAIN-CONTAINING PROTEIN"/>
    <property type="match status" value="1"/>
</dbReference>
<reference evidence="7 8" key="1">
    <citation type="journal article" date="2007" name="Science">
        <title>The Chlamydomonas genome reveals the evolution of key animal and plant functions.</title>
        <authorList>
            <person name="Merchant S.S."/>
            <person name="Prochnik S.E."/>
            <person name="Vallon O."/>
            <person name="Harris E.H."/>
            <person name="Karpowicz S.J."/>
            <person name="Witman G.B."/>
            <person name="Terry A."/>
            <person name="Salamov A."/>
            <person name="Fritz-Laylin L.K."/>
            <person name="Marechal-Drouard L."/>
            <person name="Marshall W.F."/>
            <person name="Qu L.H."/>
            <person name="Nelson D.R."/>
            <person name="Sanderfoot A.A."/>
            <person name="Spalding M.H."/>
            <person name="Kapitonov V.V."/>
            <person name="Ren Q."/>
            <person name="Ferris P."/>
            <person name="Lindquist E."/>
            <person name="Shapiro H."/>
            <person name="Lucas S.M."/>
            <person name="Grimwood J."/>
            <person name="Schmutz J."/>
            <person name="Cardol P."/>
            <person name="Cerutti H."/>
            <person name="Chanfreau G."/>
            <person name="Chen C.L."/>
            <person name="Cognat V."/>
            <person name="Croft M.T."/>
            <person name="Dent R."/>
            <person name="Dutcher S."/>
            <person name="Fernandez E."/>
            <person name="Fukuzawa H."/>
            <person name="Gonzalez-Ballester D."/>
            <person name="Gonzalez-Halphen D."/>
            <person name="Hallmann A."/>
            <person name="Hanikenne M."/>
            <person name="Hippler M."/>
            <person name="Inwood W."/>
            <person name="Jabbari K."/>
            <person name="Kalanon M."/>
            <person name="Kuras R."/>
            <person name="Lefebvre P.A."/>
            <person name="Lemaire S.D."/>
            <person name="Lobanov A.V."/>
            <person name="Lohr M."/>
            <person name="Manuell A."/>
            <person name="Meier I."/>
            <person name="Mets L."/>
            <person name="Mittag M."/>
            <person name="Mittelmeier T."/>
            <person name="Moroney J.V."/>
            <person name="Moseley J."/>
            <person name="Napoli C."/>
            <person name="Nedelcu A.M."/>
            <person name="Niyogi K."/>
            <person name="Novoselov S.V."/>
            <person name="Paulsen I.T."/>
            <person name="Pazour G."/>
            <person name="Purton S."/>
            <person name="Ral J.P."/>
            <person name="Riano-Pachon D.M."/>
            <person name="Riekhof W."/>
            <person name="Rymarquis L."/>
            <person name="Schroda M."/>
            <person name="Stern D."/>
            <person name="Umen J."/>
            <person name="Willows R."/>
            <person name="Wilson N."/>
            <person name="Zimmer S.L."/>
            <person name="Allmer J."/>
            <person name="Balk J."/>
            <person name="Bisova K."/>
            <person name="Chen C.J."/>
            <person name="Elias M."/>
            <person name="Gendler K."/>
            <person name="Hauser C."/>
            <person name="Lamb M.R."/>
            <person name="Ledford H."/>
            <person name="Long J.C."/>
            <person name="Minagawa J."/>
            <person name="Page M.D."/>
            <person name="Pan J."/>
            <person name="Pootakham W."/>
            <person name="Roje S."/>
            <person name="Rose A."/>
            <person name="Stahlberg E."/>
            <person name="Terauchi A.M."/>
            <person name="Yang P."/>
            <person name="Ball S."/>
            <person name="Bowler C."/>
            <person name="Dieckmann C.L."/>
            <person name="Gladyshev V.N."/>
            <person name="Green P."/>
            <person name="Jorgensen R."/>
            <person name="Mayfield S."/>
            <person name="Mueller-Roeber B."/>
            <person name="Rajamani S."/>
            <person name="Sayre R.T."/>
            <person name="Brokstein P."/>
            <person name="Dubchak I."/>
            <person name="Goodstein D."/>
            <person name="Hornick L."/>
            <person name="Huang Y.W."/>
            <person name="Jhaveri J."/>
            <person name="Luo Y."/>
            <person name="Martinez D."/>
            <person name="Ngau W.C."/>
            <person name="Otillar B."/>
            <person name="Poliakov A."/>
            <person name="Porter A."/>
            <person name="Szajkowski L."/>
            <person name="Werner G."/>
            <person name="Zhou K."/>
            <person name="Grigoriev I.V."/>
            <person name="Rokhsar D.S."/>
            <person name="Grossman A.R."/>
        </authorList>
    </citation>
    <scope>NUCLEOTIDE SEQUENCE [LARGE SCALE GENOMIC DNA]</scope>
    <source>
        <strain evidence="8">CC-503</strain>
    </source>
</reference>
<evidence type="ECO:0000256" key="2">
    <source>
        <dbReference type="ARBA" id="ARBA00022737"/>
    </source>
</evidence>
<evidence type="ECO:0000313" key="8">
    <source>
        <dbReference type="Proteomes" id="UP000006906"/>
    </source>
</evidence>
<dbReference type="GO" id="GO:0005737">
    <property type="term" value="C:cytoplasm"/>
    <property type="evidence" value="ECO:0000318"/>
    <property type="project" value="GO_Central"/>
</dbReference>
<feature type="repeat" description="PPR" evidence="3">
    <location>
        <begin position="412"/>
        <end position="447"/>
    </location>
</feature>
<feature type="compositionally biased region" description="Gly residues" evidence="4">
    <location>
        <begin position="265"/>
        <end position="274"/>
    </location>
</feature>
<feature type="domain" description="Cyclin C-terminal" evidence="5">
    <location>
        <begin position="1143"/>
        <end position="1245"/>
    </location>
</feature>
<feature type="repeat" description="PPR" evidence="3">
    <location>
        <begin position="483"/>
        <end position="517"/>
    </location>
</feature>
<feature type="repeat" description="PPR" evidence="3">
    <location>
        <begin position="448"/>
        <end position="482"/>
    </location>
</feature>
<feature type="region of interest" description="Disordered" evidence="4">
    <location>
        <begin position="1"/>
        <end position="41"/>
    </location>
</feature>
<feature type="region of interest" description="Disordered" evidence="4">
    <location>
        <begin position="132"/>
        <end position="153"/>
    </location>
</feature>
<dbReference type="Gene3D" id="1.10.472.10">
    <property type="entry name" value="Cyclin-like"/>
    <property type="match status" value="1"/>
</dbReference>
<dbReference type="GO" id="GO:0006397">
    <property type="term" value="P:mRNA processing"/>
    <property type="evidence" value="ECO:0000318"/>
    <property type="project" value="GO_Central"/>
</dbReference>
<dbReference type="InterPro" id="IPR011990">
    <property type="entry name" value="TPR-like_helical_dom_sf"/>
</dbReference>
<feature type="domain" description="PROP1-like PPR" evidence="6">
    <location>
        <begin position="419"/>
        <end position="580"/>
    </location>
</feature>
<feature type="compositionally biased region" description="Low complexity" evidence="4">
    <location>
        <begin position="183"/>
        <end position="193"/>
    </location>
</feature>
<feature type="region of interest" description="Disordered" evidence="4">
    <location>
        <begin position="183"/>
        <end position="247"/>
    </location>
</feature>
<dbReference type="InterPro" id="IPR002885">
    <property type="entry name" value="PPR_rpt"/>
</dbReference>
<dbReference type="InterPro" id="IPR033443">
    <property type="entry name" value="PROP1-like_PPR_dom"/>
</dbReference>
<organism evidence="7 8">
    <name type="scientific">Chlamydomonas reinhardtii</name>
    <name type="common">Chlamydomonas smithii</name>
    <dbReference type="NCBI Taxonomy" id="3055"/>
    <lineage>
        <taxon>Eukaryota</taxon>
        <taxon>Viridiplantae</taxon>
        <taxon>Chlorophyta</taxon>
        <taxon>core chlorophytes</taxon>
        <taxon>Chlorophyceae</taxon>
        <taxon>CS clade</taxon>
        <taxon>Chlamydomonadales</taxon>
        <taxon>Chlamydomonadaceae</taxon>
        <taxon>Chlamydomonas</taxon>
    </lineage>
</organism>
<feature type="repeat" description="PPR" evidence="3">
    <location>
        <begin position="553"/>
        <end position="587"/>
    </location>
</feature>
<evidence type="ECO:0000256" key="3">
    <source>
        <dbReference type="PROSITE-ProRule" id="PRU00708"/>
    </source>
</evidence>
<feature type="repeat" description="PPR" evidence="3">
    <location>
        <begin position="518"/>
        <end position="552"/>
    </location>
</feature>
<dbReference type="Pfam" id="PF13812">
    <property type="entry name" value="PPR_3"/>
    <property type="match status" value="1"/>
</dbReference>
<keyword evidence="8" id="KW-1185">Reference proteome</keyword>
<feature type="repeat" description="PPR" evidence="3">
    <location>
        <begin position="623"/>
        <end position="657"/>
    </location>
</feature>
<dbReference type="InParanoid" id="A0A2K3CSU9"/>
<dbReference type="Pfam" id="PF13041">
    <property type="entry name" value="PPR_2"/>
    <property type="match status" value="1"/>
</dbReference>
<evidence type="ECO:0000313" key="7">
    <source>
        <dbReference type="EMBL" id="PNW71331.1"/>
    </source>
</evidence>
<feature type="region of interest" description="Disordered" evidence="4">
    <location>
        <begin position="255"/>
        <end position="274"/>
    </location>
</feature>
<proteinExistence type="inferred from homology"/>
<dbReference type="Pfam" id="PF02984">
    <property type="entry name" value="Cyclin_C"/>
    <property type="match status" value="1"/>
</dbReference>